<accession>A0AAV8BTW2</accession>
<name>A0AAV8BTW2_9POAL</name>
<dbReference type="SUPFAM" id="SSF81383">
    <property type="entry name" value="F-box domain"/>
    <property type="match status" value="1"/>
</dbReference>
<dbReference type="InterPro" id="IPR050232">
    <property type="entry name" value="FBL13/AtMIF1-like"/>
</dbReference>
<dbReference type="InterPro" id="IPR001810">
    <property type="entry name" value="F-box_dom"/>
</dbReference>
<dbReference type="Pfam" id="PF24758">
    <property type="entry name" value="LRR_At5g56370"/>
    <property type="match status" value="1"/>
</dbReference>
<evidence type="ECO:0000259" key="1">
    <source>
        <dbReference type="PROSITE" id="PS50181"/>
    </source>
</evidence>
<dbReference type="PROSITE" id="PS50181">
    <property type="entry name" value="FBOX"/>
    <property type="match status" value="1"/>
</dbReference>
<protein>
    <submittedName>
        <fullName evidence="2">F-box family protein</fullName>
    </submittedName>
</protein>
<sequence>MDGRQRQKRRADFELNSDFISTMPAEIIENILVRLPIKEAVRTSILSSKWKSLWASISDLVFTEKISESELIRSVDNVLRLHQGSILKFELHSYELTCEETINRWLLFLSKNGLKDLRLSFNIYKDCKVPSSLFSCNKLEQLEISGFSACTISAPQCFQGLNLLRNLTLGNCHLVGITIEKFISGCPLLESLTLFEFVEHGCLAIRAHNLTHLDLLGITCTDLLLETPKLTHASIHFDHMPHGVLKFGSASDGSNNRKLLRSIGALSNIEELDIGSKFFRYLASGPIPEKLPVTFYHLKKISIYLDGSGKGVDTALCIFRKAPNLNTLCLTVPRQSIWEEQRITSISFLERLEVVVILDFEETVSMLGFAKFILSAAPQLEKLVIDERDINNLDLGMGFRMKLASLPRLSSKAVIVFDRSSY</sequence>
<reference evidence="2" key="1">
    <citation type="submission" date="2022-08" db="EMBL/GenBank/DDBJ databases">
        <authorList>
            <person name="Marques A."/>
        </authorList>
    </citation>
    <scope>NUCLEOTIDE SEQUENCE</scope>
    <source>
        <strain evidence="2">RhyPub2mFocal</strain>
        <tissue evidence="2">Leaves</tissue>
    </source>
</reference>
<dbReference type="PANTHER" id="PTHR31900">
    <property type="entry name" value="F-BOX/RNI SUPERFAMILY PROTEIN-RELATED"/>
    <property type="match status" value="1"/>
</dbReference>
<dbReference type="Gene3D" id="3.80.10.10">
    <property type="entry name" value="Ribonuclease Inhibitor"/>
    <property type="match status" value="2"/>
</dbReference>
<dbReference type="InterPro" id="IPR055411">
    <property type="entry name" value="LRR_FXL15/At3g58940/PEG3-like"/>
</dbReference>
<dbReference type="Gene3D" id="1.20.1280.50">
    <property type="match status" value="1"/>
</dbReference>
<dbReference type="PANTHER" id="PTHR31900:SF27">
    <property type="entry name" value="FBD DOMAIN-CONTAINING PROTEIN"/>
    <property type="match status" value="1"/>
</dbReference>
<gene>
    <name evidence="2" type="ORF">LUZ62_079763</name>
</gene>
<feature type="domain" description="F-box" evidence="1">
    <location>
        <begin position="17"/>
        <end position="65"/>
    </location>
</feature>
<dbReference type="SMART" id="SM00256">
    <property type="entry name" value="FBOX"/>
    <property type="match status" value="1"/>
</dbReference>
<dbReference type="InterPro" id="IPR036047">
    <property type="entry name" value="F-box-like_dom_sf"/>
</dbReference>
<organism evidence="2 3">
    <name type="scientific">Rhynchospora pubera</name>
    <dbReference type="NCBI Taxonomy" id="906938"/>
    <lineage>
        <taxon>Eukaryota</taxon>
        <taxon>Viridiplantae</taxon>
        <taxon>Streptophyta</taxon>
        <taxon>Embryophyta</taxon>
        <taxon>Tracheophyta</taxon>
        <taxon>Spermatophyta</taxon>
        <taxon>Magnoliopsida</taxon>
        <taxon>Liliopsida</taxon>
        <taxon>Poales</taxon>
        <taxon>Cyperaceae</taxon>
        <taxon>Cyperoideae</taxon>
        <taxon>Rhynchosporeae</taxon>
        <taxon>Rhynchospora</taxon>
    </lineage>
</organism>
<proteinExistence type="predicted"/>
<dbReference type="EMBL" id="JAMFTS010000005">
    <property type="protein sequence ID" value="KAJ4745358.1"/>
    <property type="molecule type" value="Genomic_DNA"/>
</dbReference>
<dbReference type="InterPro" id="IPR032675">
    <property type="entry name" value="LRR_dom_sf"/>
</dbReference>
<dbReference type="InterPro" id="IPR053781">
    <property type="entry name" value="F-box_AtFBL13-like"/>
</dbReference>
<dbReference type="InterPro" id="IPR006566">
    <property type="entry name" value="FBD"/>
</dbReference>
<dbReference type="SUPFAM" id="SSF52047">
    <property type="entry name" value="RNI-like"/>
    <property type="match status" value="1"/>
</dbReference>
<evidence type="ECO:0000313" key="3">
    <source>
        <dbReference type="Proteomes" id="UP001140206"/>
    </source>
</evidence>
<evidence type="ECO:0000313" key="2">
    <source>
        <dbReference type="EMBL" id="KAJ4745358.1"/>
    </source>
</evidence>
<keyword evidence="3" id="KW-1185">Reference proteome</keyword>
<dbReference type="Pfam" id="PF00646">
    <property type="entry name" value="F-box"/>
    <property type="match status" value="1"/>
</dbReference>
<dbReference type="SMART" id="SM00579">
    <property type="entry name" value="FBD"/>
    <property type="match status" value="1"/>
</dbReference>
<dbReference type="AlphaFoldDB" id="A0AAV8BTW2"/>
<comment type="caution">
    <text evidence="2">The sequence shown here is derived from an EMBL/GenBank/DDBJ whole genome shotgun (WGS) entry which is preliminary data.</text>
</comment>
<dbReference type="CDD" id="cd22160">
    <property type="entry name" value="F-box_AtFBL13-like"/>
    <property type="match status" value="1"/>
</dbReference>
<dbReference type="Proteomes" id="UP001140206">
    <property type="component" value="Chromosome 5"/>
</dbReference>